<organism evidence="4 5">
    <name type="scientific">Hondaea fermentalgiana</name>
    <dbReference type="NCBI Taxonomy" id="2315210"/>
    <lineage>
        <taxon>Eukaryota</taxon>
        <taxon>Sar</taxon>
        <taxon>Stramenopiles</taxon>
        <taxon>Bigyra</taxon>
        <taxon>Labyrinthulomycetes</taxon>
        <taxon>Thraustochytrida</taxon>
        <taxon>Thraustochytriidae</taxon>
        <taxon>Hondaea</taxon>
    </lineage>
</organism>
<dbReference type="EMBL" id="BEYU01000013">
    <property type="protein sequence ID" value="GBG25593.1"/>
    <property type="molecule type" value="Genomic_DNA"/>
</dbReference>
<feature type="compositionally biased region" description="Basic and acidic residues" evidence="1">
    <location>
        <begin position="8"/>
        <end position="32"/>
    </location>
</feature>
<feature type="transmembrane region" description="Helical" evidence="2">
    <location>
        <begin position="521"/>
        <end position="549"/>
    </location>
</feature>
<feature type="region of interest" description="Disordered" evidence="1">
    <location>
        <begin position="115"/>
        <end position="198"/>
    </location>
</feature>
<evidence type="ECO:0000313" key="5">
    <source>
        <dbReference type="Proteomes" id="UP000241890"/>
    </source>
</evidence>
<evidence type="ECO:0000256" key="1">
    <source>
        <dbReference type="SAM" id="MobiDB-lite"/>
    </source>
</evidence>
<dbReference type="Pfam" id="PF05206">
    <property type="entry name" value="TRM13"/>
    <property type="match status" value="1"/>
</dbReference>
<dbReference type="GO" id="GO:0016020">
    <property type="term" value="C:membrane"/>
    <property type="evidence" value="ECO:0007669"/>
    <property type="project" value="GOC"/>
</dbReference>
<dbReference type="Proteomes" id="UP000241890">
    <property type="component" value="Unassembled WGS sequence"/>
</dbReference>
<feature type="compositionally biased region" description="Acidic residues" evidence="1">
    <location>
        <begin position="123"/>
        <end position="146"/>
    </location>
</feature>
<sequence length="659" mass="73602">MEETGAAQERRGDGEKDHDHAKTDAKADLKREKAQRRRERRERERVDAMNGKGALSLHAQEHFDDVKELSHVLVDRGAFMAKRDPAIAKGAHAFERIRMDLRDLDLWKVPTLSSTKKVKRVDDCEEEEEQEGEDGEDGEDEEDDGEDKGGSHERRAAKTAKLSHEHDDGDDDDDDDDETGGNEAEVANVDGGETARPASASAALPAACRGVAELAGVSGASEAGRGGRLLCVQQKHNAEQIVGTDGGARRDRARRQVVRSRAEMAPAVRSAAASEKMGAASVAGVSKAAAAGGGTAGANKDGKVEINGRLYSKATPLPREGTENYDIINGDHGLPSAADLQDSLWTLTDEPHAQRRNEMMKEVSEEVRKLQGYEPLTKYIVVLLMSAQLGMGYYLREEALYGGTLKFWVISYVFGAIMAQALFLAAHEISHNLAFKSLNANRLFGMFTNLPLVLPFFIAFKEYHRLHHKYQGSELDEDLPSDFEIWLCQTTPGKWFWQFNQVWAYALRPVIQHPLPMNRWLFANAVIQIIFTAAVVHFIGWGPIFYFLLSDHFAGSIHPIAAHHIAEHYVFAGEHETGSYYGPLNWLTWNVGMHDPHHDFPNVPWSNLPKLRAIGDKWYSKIPYHKSWTGVLWSFLMDPSITLNNRVRRHTTENKPKTE</sequence>
<dbReference type="SMART" id="SM01269">
    <property type="entry name" value="Lipid_DES"/>
    <property type="match status" value="1"/>
</dbReference>
<evidence type="ECO:0000259" key="3">
    <source>
        <dbReference type="SMART" id="SM01269"/>
    </source>
</evidence>
<feature type="region of interest" description="Disordered" evidence="1">
    <location>
        <begin position="1"/>
        <end position="52"/>
    </location>
</feature>
<feature type="compositionally biased region" description="Acidic residues" evidence="1">
    <location>
        <begin position="168"/>
        <end position="180"/>
    </location>
</feature>
<keyword evidence="2" id="KW-0472">Membrane</keyword>
<dbReference type="PANTHER" id="PTHR12879">
    <property type="entry name" value="SPHINGOLIPID DELTA 4 DESATURASE/C-4 HYDROXYLASE PROTEIN DES2"/>
    <property type="match status" value="1"/>
</dbReference>
<accession>A0A2R5GAM5</accession>
<dbReference type="GO" id="GO:0042284">
    <property type="term" value="F:sphingolipid delta-4 desaturase activity"/>
    <property type="evidence" value="ECO:0007669"/>
    <property type="project" value="TreeGrafter"/>
</dbReference>
<keyword evidence="2" id="KW-1133">Transmembrane helix</keyword>
<dbReference type="PANTHER" id="PTHR12879:SF8">
    <property type="entry name" value="SPHINGOLIPID DELTA(4)-DESATURASE DES1"/>
    <property type="match status" value="1"/>
</dbReference>
<evidence type="ECO:0000256" key="2">
    <source>
        <dbReference type="SAM" id="Phobius"/>
    </source>
</evidence>
<dbReference type="Pfam" id="PF00487">
    <property type="entry name" value="FA_desaturase"/>
    <property type="match status" value="1"/>
</dbReference>
<evidence type="ECO:0000313" key="4">
    <source>
        <dbReference type="EMBL" id="GBG25593.1"/>
    </source>
</evidence>
<protein>
    <submittedName>
        <fullName evidence="4">Sphingolipid delta4-desaturase DES1-like</fullName>
    </submittedName>
</protein>
<dbReference type="OrthoDB" id="200948at2759"/>
<dbReference type="GO" id="GO:0008168">
    <property type="term" value="F:methyltransferase activity"/>
    <property type="evidence" value="ECO:0007669"/>
    <property type="project" value="InterPro"/>
</dbReference>
<feature type="transmembrane region" description="Helical" evidence="2">
    <location>
        <begin position="439"/>
        <end position="460"/>
    </location>
</feature>
<reference evidence="4 5" key="1">
    <citation type="submission" date="2017-12" db="EMBL/GenBank/DDBJ databases">
        <title>Sequencing, de novo assembly and annotation of complete genome of a new Thraustochytrid species, strain FCC1311.</title>
        <authorList>
            <person name="Sedici K."/>
            <person name="Godart F."/>
            <person name="Aiese Cigliano R."/>
            <person name="Sanseverino W."/>
            <person name="Barakat M."/>
            <person name="Ortet P."/>
            <person name="Marechal E."/>
            <person name="Cagnac O."/>
            <person name="Amato A."/>
        </authorList>
    </citation>
    <scope>NUCLEOTIDE SEQUENCE [LARGE SCALE GENOMIC DNA]</scope>
</reference>
<dbReference type="Pfam" id="PF08557">
    <property type="entry name" value="Lipid_DES"/>
    <property type="match status" value="1"/>
</dbReference>
<dbReference type="InterPro" id="IPR005804">
    <property type="entry name" value="FA_desaturase_dom"/>
</dbReference>
<dbReference type="GO" id="GO:0008033">
    <property type="term" value="P:tRNA processing"/>
    <property type="evidence" value="ECO:0007669"/>
    <property type="project" value="InterPro"/>
</dbReference>
<feature type="domain" description="Sphingolipid delta4-desaturase N-terminal" evidence="3">
    <location>
        <begin position="338"/>
        <end position="377"/>
    </location>
</feature>
<dbReference type="InterPro" id="IPR007871">
    <property type="entry name" value="Methyltransferase_TRM13"/>
</dbReference>
<feature type="compositionally biased region" description="Basic and acidic residues" evidence="1">
    <location>
        <begin position="147"/>
        <end position="167"/>
    </location>
</feature>
<dbReference type="AlphaFoldDB" id="A0A2R5GAM5"/>
<name>A0A2R5GAM5_9STRA</name>
<gene>
    <name evidence="4" type="ORF">FCC1311_108731</name>
</gene>
<dbReference type="InParanoid" id="A0A2R5GAM5"/>
<dbReference type="GO" id="GO:0046513">
    <property type="term" value="P:ceramide biosynthetic process"/>
    <property type="evidence" value="ECO:0007669"/>
    <property type="project" value="TreeGrafter"/>
</dbReference>
<proteinExistence type="predicted"/>
<comment type="caution">
    <text evidence="4">The sequence shown here is derived from an EMBL/GenBank/DDBJ whole genome shotgun (WGS) entry which is preliminary data.</text>
</comment>
<keyword evidence="2" id="KW-0812">Transmembrane</keyword>
<dbReference type="InterPro" id="IPR013866">
    <property type="entry name" value="Sphingolipid_d4-desaturase_N"/>
</dbReference>
<keyword evidence="5" id="KW-1185">Reference proteome</keyword>
<feature type="transmembrane region" description="Helical" evidence="2">
    <location>
        <begin position="407"/>
        <end position="427"/>
    </location>
</feature>